<accession>A0A2K8SYT5</accession>
<keyword evidence="2" id="KW-1185">Reference proteome</keyword>
<dbReference type="Proteomes" id="UP000232003">
    <property type="component" value="Chromosome"/>
</dbReference>
<protein>
    <submittedName>
        <fullName evidence="1">Uncharacterized protein</fullName>
    </submittedName>
</protein>
<sequence length="43" mass="4783">MAFYAGKIIQHPAMAARLNLPKFYKNSSSLPKKCEKLTNVGKS</sequence>
<evidence type="ECO:0000313" key="1">
    <source>
        <dbReference type="EMBL" id="AUB40550.1"/>
    </source>
</evidence>
<proteinExistence type="predicted"/>
<organism evidence="1 2">
    <name type="scientific">Nostoc flagelliforme CCNUN1</name>
    <dbReference type="NCBI Taxonomy" id="2038116"/>
    <lineage>
        <taxon>Bacteria</taxon>
        <taxon>Bacillati</taxon>
        <taxon>Cyanobacteriota</taxon>
        <taxon>Cyanophyceae</taxon>
        <taxon>Nostocales</taxon>
        <taxon>Nostocaceae</taxon>
        <taxon>Nostoc</taxon>
    </lineage>
</organism>
<dbReference type="EMBL" id="CP024785">
    <property type="protein sequence ID" value="AUB40550.1"/>
    <property type="molecule type" value="Genomic_DNA"/>
</dbReference>
<evidence type="ECO:0000313" key="2">
    <source>
        <dbReference type="Proteomes" id="UP000232003"/>
    </source>
</evidence>
<gene>
    <name evidence="1" type="ORF">COO91_06567</name>
</gene>
<dbReference type="AlphaFoldDB" id="A0A2K8SYT5"/>
<reference evidence="1 2" key="1">
    <citation type="submission" date="2017-11" db="EMBL/GenBank/DDBJ databases">
        <title>Complete genome of a free-living desiccation-tolerant cyanobacterium and its photosynthetic adaptation to extreme terrestrial habitat.</title>
        <authorList>
            <person name="Shang J."/>
        </authorList>
    </citation>
    <scope>NUCLEOTIDE SEQUENCE [LARGE SCALE GENOMIC DNA]</scope>
    <source>
        <strain evidence="1 2">CCNUN1</strain>
    </source>
</reference>
<dbReference type="KEGG" id="nfl:COO91_06567"/>
<name>A0A2K8SYT5_9NOSO</name>